<dbReference type="AlphaFoldDB" id="A0A9P1GVI0"/>
<feature type="domain" description="DUF8035" evidence="2">
    <location>
        <begin position="316"/>
        <end position="370"/>
    </location>
</feature>
<dbReference type="Proteomes" id="UP000838763">
    <property type="component" value="Unassembled WGS sequence"/>
</dbReference>
<comment type="caution">
    <text evidence="3">The sequence shown here is derived from an EMBL/GenBank/DDBJ whole genome shotgun (WGS) entry which is preliminary data.</text>
</comment>
<dbReference type="OrthoDB" id="5410752at2759"/>
<dbReference type="Pfam" id="PF26118">
    <property type="entry name" value="DUF8035"/>
    <property type="match status" value="1"/>
</dbReference>
<evidence type="ECO:0000256" key="1">
    <source>
        <dbReference type="SAM" id="MobiDB-lite"/>
    </source>
</evidence>
<name>A0A9P1GVI0_9PEZI</name>
<evidence type="ECO:0000259" key="2">
    <source>
        <dbReference type="Pfam" id="PF26118"/>
    </source>
</evidence>
<evidence type="ECO:0000313" key="3">
    <source>
        <dbReference type="EMBL" id="CAI4211038.1"/>
    </source>
</evidence>
<feature type="region of interest" description="Disordered" evidence="1">
    <location>
        <begin position="149"/>
        <end position="173"/>
    </location>
</feature>
<protein>
    <recommendedName>
        <fullName evidence="2">DUF8035 domain-containing protein</fullName>
    </recommendedName>
</protein>
<organism evidence="3 4">
    <name type="scientific">Parascedosporium putredinis</name>
    <dbReference type="NCBI Taxonomy" id="1442378"/>
    <lineage>
        <taxon>Eukaryota</taxon>
        <taxon>Fungi</taxon>
        <taxon>Dikarya</taxon>
        <taxon>Ascomycota</taxon>
        <taxon>Pezizomycotina</taxon>
        <taxon>Sordariomycetes</taxon>
        <taxon>Hypocreomycetidae</taxon>
        <taxon>Microascales</taxon>
        <taxon>Microascaceae</taxon>
        <taxon>Parascedosporium</taxon>
    </lineage>
</organism>
<dbReference type="EMBL" id="CALLCH030000001">
    <property type="protein sequence ID" value="CAI4211038.1"/>
    <property type="molecule type" value="Genomic_DNA"/>
</dbReference>
<reference evidence="3" key="1">
    <citation type="submission" date="2022-11" db="EMBL/GenBank/DDBJ databases">
        <authorList>
            <person name="Scott C."/>
            <person name="Bruce N."/>
        </authorList>
    </citation>
    <scope>NUCLEOTIDE SEQUENCE</scope>
</reference>
<sequence length="405" mass="47453">MSHYREDYGRPVESSSRTWVRERSRERSVERTPAFLRDPRREAGPMVLRQREVETVSRARHRSPSPVYMERERFARRAHSVAPSDVTVDSRRVVVYGHDRAPSPEPRRGRSISRVSSLFGPQARNPSHPASSQVSWPIQDTEIDIYTSRNETEVDIRKTDGRSRSRSHQRPRVAYPDDRAVVAASHDRLMVDYKSRRRAHSAAPMPVRNYGPDREEAEEITRKIDSRGRWMSPGTERVRMDGAGGASAEVSWKKYSGVRRTQFIPERDDDVLYGQPLATMEEPSRRSRDSLSIHIVDEKKKSERRVIRPSQPIPSRETWTEITMDLVNREALKRMGYPFDQRPPFFYVMQRLSSRKINELVELTAQIRRERRLRNRHRVREQETDTVIVRKHKHRHYPSMTTSGV</sequence>
<feature type="region of interest" description="Disordered" evidence="1">
    <location>
        <begin position="1"/>
        <end position="43"/>
    </location>
</feature>
<feature type="compositionally biased region" description="Basic and acidic residues" evidence="1">
    <location>
        <begin position="150"/>
        <end position="163"/>
    </location>
</feature>
<gene>
    <name evidence="3" type="ORF">PPNO1_LOCUS834</name>
</gene>
<feature type="compositionally biased region" description="Basic and acidic residues" evidence="1">
    <location>
        <begin position="1"/>
        <end position="10"/>
    </location>
</feature>
<dbReference type="InterPro" id="IPR058348">
    <property type="entry name" value="DUF8035"/>
</dbReference>
<feature type="compositionally biased region" description="Basic and acidic residues" evidence="1">
    <location>
        <begin position="19"/>
        <end position="30"/>
    </location>
</feature>
<keyword evidence="4" id="KW-1185">Reference proteome</keyword>
<accession>A0A9P1GVI0</accession>
<proteinExistence type="predicted"/>
<feature type="compositionally biased region" description="Polar residues" evidence="1">
    <location>
        <begin position="124"/>
        <end position="135"/>
    </location>
</feature>
<feature type="compositionally biased region" description="Basic and acidic residues" evidence="1">
    <location>
        <begin position="95"/>
        <end position="108"/>
    </location>
</feature>
<evidence type="ECO:0000313" key="4">
    <source>
        <dbReference type="Proteomes" id="UP000838763"/>
    </source>
</evidence>
<feature type="region of interest" description="Disordered" evidence="1">
    <location>
        <begin position="95"/>
        <end position="135"/>
    </location>
</feature>